<accession>A0A645GFK9</accession>
<protein>
    <submittedName>
        <fullName evidence="1">Uncharacterized protein</fullName>
    </submittedName>
</protein>
<evidence type="ECO:0000313" key="1">
    <source>
        <dbReference type="EMBL" id="MPN24569.1"/>
    </source>
</evidence>
<reference evidence="1" key="1">
    <citation type="submission" date="2019-08" db="EMBL/GenBank/DDBJ databases">
        <authorList>
            <person name="Kucharzyk K."/>
            <person name="Murdoch R.W."/>
            <person name="Higgins S."/>
            <person name="Loffler F."/>
        </authorList>
    </citation>
    <scope>NUCLEOTIDE SEQUENCE</scope>
</reference>
<dbReference type="AlphaFoldDB" id="A0A645GFK9"/>
<gene>
    <name evidence="1" type="ORF">SDC9_171968</name>
</gene>
<proteinExistence type="predicted"/>
<name>A0A645GFK9_9ZZZZ</name>
<comment type="caution">
    <text evidence="1">The sequence shown here is derived from an EMBL/GenBank/DDBJ whole genome shotgun (WGS) entry which is preliminary data.</text>
</comment>
<organism evidence="1">
    <name type="scientific">bioreactor metagenome</name>
    <dbReference type="NCBI Taxonomy" id="1076179"/>
    <lineage>
        <taxon>unclassified sequences</taxon>
        <taxon>metagenomes</taxon>
        <taxon>ecological metagenomes</taxon>
    </lineage>
</organism>
<dbReference type="EMBL" id="VSSQ01073462">
    <property type="protein sequence ID" value="MPN24569.1"/>
    <property type="molecule type" value="Genomic_DNA"/>
</dbReference>
<sequence>MAVTVVLQITLLVAPIFLDFHPKFEVDLITKHRFDIAACTDTDFFQHFPAFADDDAFLASTIDDDGCVYVHFIIFIAQHRFHDDCHGMRHFFFGQLQDLFADEFGHDEVFRMVRHLIVRIELRSFRHVFFDGDHHFIDIVPLNGGNRNHFIKFIV</sequence>